<dbReference type="Gene3D" id="3.30.300.110">
    <property type="entry name" value="Met-10+ protein-like domains"/>
    <property type="match status" value="1"/>
</dbReference>
<feature type="domain" description="SAM-dependent methyltransferase TRM5/TYW2-type" evidence="12">
    <location>
        <begin position="136"/>
        <end position="413"/>
    </location>
</feature>
<dbReference type="FunFam" id="3.30.300.110:FF:000001">
    <property type="entry name" value="tRNA (guanine(37)-N1)-methyltransferase"/>
    <property type="match status" value="1"/>
</dbReference>
<dbReference type="InterPro" id="IPR030382">
    <property type="entry name" value="MeTrfase_TRM5/TYW2"/>
</dbReference>
<keyword evidence="8 11" id="KW-0539">Nucleus</keyword>
<evidence type="ECO:0000256" key="11">
    <source>
        <dbReference type="HAMAP-Rule" id="MF_03152"/>
    </source>
</evidence>
<keyword evidence="4 11" id="KW-0808">Transferase</keyword>
<dbReference type="InterPro" id="IPR029063">
    <property type="entry name" value="SAM-dependent_MTases_sf"/>
</dbReference>
<dbReference type="EC" id="2.1.1.228" evidence="11"/>
<dbReference type="SUPFAM" id="SSF53335">
    <property type="entry name" value="S-adenosyl-L-methionine-dependent methyltransferases"/>
    <property type="match status" value="1"/>
</dbReference>
<dbReference type="GO" id="GO:0070901">
    <property type="term" value="P:mitochondrial tRNA methylation"/>
    <property type="evidence" value="ECO:0007669"/>
    <property type="project" value="TreeGrafter"/>
</dbReference>
<gene>
    <name evidence="13" type="ORF">HERILL_LOCUS6539</name>
</gene>
<evidence type="ECO:0000256" key="4">
    <source>
        <dbReference type="ARBA" id="ARBA00022679"/>
    </source>
</evidence>
<dbReference type="InterPro" id="IPR056744">
    <property type="entry name" value="TRM5/TYW2-like_N"/>
</dbReference>
<organism evidence="13 14">
    <name type="scientific">Hermetia illucens</name>
    <name type="common">Black soldier fly</name>
    <dbReference type="NCBI Taxonomy" id="343691"/>
    <lineage>
        <taxon>Eukaryota</taxon>
        <taxon>Metazoa</taxon>
        <taxon>Ecdysozoa</taxon>
        <taxon>Arthropoda</taxon>
        <taxon>Hexapoda</taxon>
        <taxon>Insecta</taxon>
        <taxon>Pterygota</taxon>
        <taxon>Neoptera</taxon>
        <taxon>Endopterygota</taxon>
        <taxon>Diptera</taxon>
        <taxon>Brachycera</taxon>
        <taxon>Stratiomyomorpha</taxon>
        <taxon>Stratiomyidae</taxon>
        <taxon>Hermetiinae</taxon>
        <taxon>Hermetia</taxon>
    </lineage>
</organism>
<dbReference type="OrthoDB" id="408788at2759"/>
<dbReference type="HAMAP" id="MF_03152">
    <property type="entry name" value="TRM5"/>
    <property type="match status" value="1"/>
</dbReference>
<dbReference type="GO" id="GO:0052906">
    <property type="term" value="F:tRNA (guanine(37)-N1)-methyltransferase activity"/>
    <property type="evidence" value="ECO:0007669"/>
    <property type="project" value="UniProtKB-UniRule"/>
</dbReference>
<keyword evidence="7 11" id="KW-0496">Mitochondrion</keyword>
<keyword evidence="3 11" id="KW-0489">Methyltransferase</keyword>
<name>A0A7R8UMT8_HERIL</name>
<comment type="function">
    <text evidence="11">Specifically methylates the N1 position of guanosine-37 in various cytoplasmic and mitochondrial tRNAs. Methylation is not dependent on the nature of the nucleoside 5' of the target nucleoside. This is the first step in the biosynthesis of wybutosine (yW), a modified base adjacent to the anticodon of tRNAs and required for accurate decoding.</text>
</comment>
<dbReference type="InterPro" id="IPR056743">
    <property type="entry name" value="TRM5-TYW2-like_MTfase"/>
</dbReference>
<dbReference type="PANTHER" id="PTHR23245:SF36">
    <property type="entry name" value="TRNA (GUANINE(37)-N1)-METHYLTRANSFERASE"/>
    <property type="match status" value="1"/>
</dbReference>
<dbReference type="FunCoup" id="A0A7R8UMT8">
    <property type="interactions" value="1085"/>
</dbReference>
<keyword evidence="2 11" id="KW-0963">Cytoplasm</keyword>
<sequence length="439" mass="50275">MENADLRPPSQVRGMTMLDRNSFRKQIRVPTLRVNECLLNKVQPLVKTLLLKMEHLKPVRTAATRNGCNDKPTDKEILLHPLAVSGWESIPSDLSSLGLDESSLYHTDLELNYENWKADDILKSVLPEDQEGFSSYSRIGHVVHINLRDHLEPFKKLIGEVLLDKTVGCRAVVNKTKNIDNTYRNFELELICGEPEYQVEVKEHGVVFQFDFASVYWNPRLSTEHERIVNLLEPSDVLYDVFAGVGPFSIPAAAKKKCTVLANDLNPESFKWLNVNAKKNKCCARIKTFNKDGRDFIRQDLREDLLERWKTIRPEDKYKIHIVMNLPAMAVEFLDVFQDLLAPEDPMQFQNVIIPVVHVYTFVKGTTDKETLAIEAVEANLKSTLSDNLLGVHFVRNVAPNKDMFRVSFRLSKDILFSYSRKRQKSPCTTTTDAKKTCP</sequence>
<comment type="subcellular location">
    <subcellularLocation>
        <location evidence="11">Mitochondrion matrix</location>
    </subcellularLocation>
    <subcellularLocation>
        <location evidence="11">Nucleus</location>
    </subcellularLocation>
    <subcellularLocation>
        <location evidence="11">Cytoplasm</location>
    </subcellularLocation>
    <text evidence="11">Predominantly in the mitochondria and in the nucleus.</text>
</comment>
<dbReference type="Gene3D" id="3.40.50.150">
    <property type="entry name" value="Vaccinia Virus protein VP39"/>
    <property type="match status" value="1"/>
</dbReference>
<dbReference type="GO" id="GO:0005759">
    <property type="term" value="C:mitochondrial matrix"/>
    <property type="evidence" value="ECO:0007669"/>
    <property type="project" value="UniProtKB-SubCell"/>
</dbReference>
<feature type="binding site" evidence="11">
    <location>
        <begin position="264"/>
        <end position="265"/>
    </location>
    <ligand>
        <name>S-adenosyl-L-methionine</name>
        <dbReference type="ChEBI" id="CHEBI:59789"/>
    </ligand>
</feature>
<dbReference type="CDD" id="cd02440">
    <property type="entry name" value="AdoMet_MTases"/>
    <property type="match status" value="1"/>
</dbReference>
<evidence type="ECO:0000256" key="9">
    <source>
        <dbReference type="ARBA" id="ARBA00045951"/>
    </source>
</evidence>
<dbReference type="Pfam" id="PF02475">
    <property type="entry name" value="TRM5-TYW2_MTfase"/>
    <property type="match status" value="1"/>
</dbReference>
<dbReference type="AlphaFoldDB" id="A0A7R8UMT8"/>
<evidence type="ECO:0000256" key="8">
    <source>
        <dbReference type="ARBA" id="ARBA00023242"/>
    </source>
</evidence>
<dbReference type="PANTHER" id="PTHR23245">
    <property type="entry name" value="TRNA METHYLTRANSFERASE"/>
    <property type="match status" value="1"/>
</dbReference>
<evidence type="ECO:0000256" key="10">
    <source>
        <dbReference type="ARBA" id="ARBA00047783"/>
    </source>
</evidence>
<comment type="similarity">
    <text evidence="1">Belongs to the class I-like SAM-binding methyltransferase superfamily. TRM5/TYW2 family.</text>
</comment>
<dbReference type="InParanoid" id="A0A7R8UMT8"/>
<evidence type="ECO:0000313" key="13">
    <source>
        <dbReference type="EMBL" id="CAD7083590.1"/>
    </source>
</evidence>
<evidence type="ECO:0000256" key="1">
    <source>
        <dbReference type="ARBA" id="ARBA00009775"/>
    </source>
</evidence>
<evidence type="ECO:0000256" key="6">
    <source>
        <dbReference type="ARBA" id="ARBA00022694"/>
    </source>
</evidence>
<evidence type="ECO:0000256" key="3">
    <source>
        <dbReference type="ARBA" id="ARBA00022603"/>
    </source>
</evidence>
<evidence type="ECO:0000256" key="7">
    <source>
        <dbReference type="ARBA" id="ARBA00023128"/>
    </source>
</evidence>
<comment type="subunit">
    <text evidence="11">Monomer.</text>
</comment>
<dbReference type="GO" id="GO:0005634">
    <property type="term" value="C:nucleus"/>
    <property type="evidence" value="ECO:0007669"/>
    <property type="project" value="UniProtKB-SubCell"/>
</dbReference>
<evidence type="ECO:0000313" key="14">
    <source>
        <dbReference type="Proteomes" id="UP000594454"/>
    </source>
</evidence>
<dbReference type="Proteomes" id="UP000594454">
    <property type="component" value="Chromosome 2"/>
</dbReference>
<comment type="function">
    <text evidence="9">Involved in mitochondrial tRNA methylation. Specifically methylates the N1 position of guanosine-37 in various tRNAs. Methylation is not dependent on the nature of the nucleoside 5' of the target nucleoside. This is the first step in the biosynthesis of wybutosine (yW), a modified base adjacent to the anticodon of tRNAs and required for accurate decoding.</text>
</comment>
<dbReference type="InterPro" id="IPR025792">
    <property type="entry name" value="tRNA_Gua_MeTrfase_euk"/>
</dbReference>
<feature type="binding site" evidence="11">
    <location>
        <position position="325"/>
    </location>
    <ligand>
        <name>S-adenosyl-L-methionine</name>
        <dbReference type="ChEBI" id="CHEBI:59789"/>
    </ligand>
</feature>
<reference evidence="13 14" key="1">
    <citation type="submission" date="2020-11" db="EMBL/GenBank/DDBJ databases">
        <authorList>
            <person name="Wallbank WR R."/>
            <person name="Pardo Diaz C."/>
            <person name="Kozak K."/>
            <person name="Martin S."/>
            <person name="Jiggins C."/>
            <person name="Moest M."/>
            <person name="Warren A I."/>
            <person name="Generalovic N T."/>
            <person name="Byers J.R.P. K."/>
            <person name="Montejo-Kovacevich G."/>
            <person name="Yen C E."/>
        </authorList>
    </citation>
    <scope>NUCLEOTIDE SEQUENCE [LARGE SCALE GENOMIC DNA]</scope>
</reference>
<feature type="binding site" evidence="11">
    <location>
        <position position="225"/>
    </location>
    <ligand>
        <name>S-adenosyl-L-methionine</name>
        <dbReference type="ChEBI" id="CHEBI:59789"/>
    </ligand>
</feature>
<keyword evidence="6 11" id="KW-0819">tRNA processing</keyword>
<evidence type="ECO:0000256" key="2">
    <source>
        <dbReference type="ARBA" id="ARBA00022490"/>
    </source>
</evidence>
<keyword evidence="5 11" id="KW-0949">S-adenosyl-L-methionine</keyword>
<comment type="similarity">
    <text evidence="11">Belongs to the TRM5 / TYW2 family.</text>
</comment>
<keyword evidence="14" id="KW-1185">Reference proteome</keyword>
<accession>A0A7R8UMT8</accession>
<proteinExistence type="inferred from homology"/>
<protein>
    <recommendedName>
        <fullName evidence="11">tRNA (guanine(37)-N1)-methyltransferase</fullName>
        <ecNumber evidence="11">2.1.1.228</ecNumber>
    </recommendedName>
    <alternativeName>
        <fullName evidence="11">M1G-methyltransferase</fullName>
    </alternativeName>
    <alternativeName>
        <fullName evidence="11">tRNA [GM37] methyltransferase</fullName>
    </alternativeName>
    <alternativeName>
        <fullName evidence="11">tRNA methyltransferase 5 homolog</fullName>
    </alternativeName>
</protein>
<evidence type="ECO:0000259" key="12">
    <source>
        <dbReference type="PROSITE" id="PS51684"/>
    </source>
</evidence>
<dbReference type="PROSITE" id="PS51684">
    <property type="entry name" value="SAM_MT_TRM5_TYW2"/>
    <property type="match status" value="1"/>
</dbReference>
<evidence type="ECO:0000256" key="5">
    <source>
        <dbReference type="ARBA" id="ARBA00022691"/>
    </source>
</evidence>
<comment type="catalytic activity">
    <reaction evidence="10 11">
        <text>guanosine(37) in tRNA + S-adenosyl-L-methionine = N(1)-methylguanosine(37) in tRNA + S-adenosyl-L-homocysteine + H(+)</text>
        <dbReference type="Rhea" id="RHEA:36899"/>
        <dbReference type="Rhea" id="RHEA-COMP:10145"/>
        <dbReference type="Rhea" id="RHEA-COMP:10147"/>
        <dbReference type="ChEBI" id="CHEBI:15378"/>
        <dbReference type="ChEBI" id="CHEBI:57856"/>
        <dbReference type="ChEBI" id="CHEBI:59789"/>
        <dbReference type="ChEBI" id="CHEBI:73542"/>
        <dbReference type="ChEBI" id="CHEBI:74269"/>
        <dbReference type="EC" id="2.1.1.228"/>
    </reaction>
</comment>
<dbReference type="EMBL" id="LR899010">
    <property type="protein sequence ID" value="CAD7083590.1"/>
    <property type="molecule type" value="Genomic_DNA"/>
</dbReference>
<dbReference type="GO" id="GO:0002939">
    <property type="term" value="P:tRNA N1-guanine methylation"/>
    <property type="evidence" value="ECO:0007669"/>
    <property type="project" value="TreeGrafter"/>
</dbReference>
<feature type="binding site" evidence="11">
    <location>
        <begin position="292"/>
        <end position="293"/>
    </location>
    <ligand>
        <name>S-adenosyl-L-methionine</name>
        <dbReference type="ChEBI" id="CHEBI:59789"/>
    </ligand>
</feature>
<dbReference type="Pfam" id="PF25133">
    <property type="entry name" value="TYW2_N_2"/>
    <property type="match status" value="1"/>
</dbReference>